<evidence type="ECO:0000256" key="3">
    <source>
        <dbReference type="ARBA" id="ARBA00022806"/>
    </source>
</evidence>
<dbReference type="OMA" id="SKFHDIC"/>
<dbReference type="InterPro" id="IPR047187">
    <property type="entry name" value="SF1_C_Upf1"/>
</dbReference>
<dbReference type="FunFam" id="3.40.50.300:FF:000326">
    <property type="entry name" value="P-loop containing nucleoside triphosphate hydrolase"/>
    <property type="match status" value="2"/>
</dbReference>
<feature type="domain" description="DNA2/NAM7 helicase helicase" evidence="6">
    <location>
        <begin position="2243"/>
        <end position="2288"/>
    </location>
</feature>
<dbReference type="InterPro" id="IPR041679">
    <property type="entry name" value="DNA2/NAM7-like_C"/>
</dbReference>
<keyword evidence="10" id="KW-1185">Reference proteome</keyword>
<dbReference type="STRING" id="4529.A0A0E0PD65"/>
<feature type="region of interest" description="Disordered" evidence="5">
    <location>
        <begin position="1612"/>
        <end position="1642"/>
    </location>
</feature>
<dbReference type="Pfam" id="PF13086">
    <property type="entry name" value="AAA_11"/>
    <property type="match status" value="5"/>
</dbReference>
<keyword evidence="4" id="KW-0067">ATP-binding</keyword>
<dbReference type="FunFam" id="3.40.50.300:FF:006045">
    <property type="entry name" value="p-loop containing nucleoside triphosphate hydrolase superfamily protein"/>
    <property type="match status" value="1"/>
</dbReference>
<proteinExistence type="predicted"/>
<dbReference type="Pfam" id="PF13087">
    <property type="entry name" value="AAA_12"/>
    <property type="match status" value="5"/>
</dbReference>
<protein>
    <recommendedName>
        <fullName evidence="11">UvrD-like helicase ATP-binding domain-containing protein</fullName>
    </recommendedName>
</protein>
<reference evidence="10" key="1">
    <citation type="submission" date="2013-06" db="EMBL/GenBank/DDBJ databases">
        <authorList>
            <person name="Zhao Q."/>
        </authorList>
    </citation>
    <scope>NUCLEOTIDE SEQUENCE</scope>
    <source>
        <strain evidence="10">cv. W1943</strain>
    </source>
</reference>
<evidence type="ECO:0000313" key="9">
    <source>
        <dbReference type="EnsemblPlants" id="ORUFI04G24620.1"/>
    </source>
</evidence>
<keyword evidence="1" id="KW-0547">Nucleotide-binding</keyword>
<evidence type="ECO:0008006" key="11">
    <source>
        <dbReference type="Google" id="ProtNLM"/>
    </source>
</evidence>
<dbReference type="GO" id="GO:0005524">
    <property type="term" value="F:ATP binding"/>
    <property type="evidence" value="ECO:0007669"/>
    <property type="project" value="UniProtKB-KW"/>
</dbReference>
<feature type="domain" description="DNA2/NAM7 helicase-like C-terminal" evidence="7">
    <location>
        <begin position="3286"/>
        <end position="3409"/>
    </location>
</feature>
<feature type="domain" description="DUF6469" evidence="8">
    <location>
        <begin position="903"/>
        <end position="1019"/>
    </location>
</feature>
<dbReference type="SUPFAM" id="SSF52540">
    <property type="entry name" value="P-loop containing nucleoside triphosphate hydrolases"/>
    <property type="match status" value="4"/>
</dbReference>
<evidence type="ECO:0000256" key="1">
    <source>
        <dbReference type="ARBA" id="ARBA00022741"/>
    </source>
</evidence>
<feature type="domain" description="DNA2/NAM7 helicase-like C-terminal" evidence="7">
    <location>
        <begin position="619"/>
        <end position="779"/>
    </location>
</feature>
<dbReference type="eggNOG" id="KOG1801">
    <property type="taxonomic scope" value="Eukaryota"/>
</dbReference>
<evidence type="ECO:0000256" key="5">
    <source>
        <dbReference type="SAM" id="MobiDB-lite"/>
    </source>
</evidence>
<feature type="domain" description="DNA2/NAM7 helicase helicase" evidence="6">
    <location>
        <begin position="1870"/>
        <end position="1970"/>
    </location>
</feature>
<reference evidence="9" key="2">
    <citation type="submission" date="2015-06" db="UniProtKB">
        <authorList>
            <consortium name="EnsemblPlants"/>
        </authorList>
    </citation>
    <scope>IDENTIFICATION</scope>
</reference>
<evidence type="ECO:0000259" key="7">
    <source>
        <dbReference type="Pfam" id="PF13087"/>
    </source>
</evidence>
<dbReference type="FunFam" id="3.40.50.300:FF:002771">
    <property type="entry name" value="p-loop containing nucleoside triphosphate hydrolase superfamily protein"/>
    <property type="match status" value="1"/>
</dbReference>
<keyword evidence="3" id="KW-0347">Helicase</keyword>
<dbReference type="GO" id="GO:0004386">
    <property type="term" value="F:helicase activity"/>
    <property type="evidence" value="ECO:0007669"/>
    <property type="project" value="UniProtKB-KW"/>
</dbReference>
<dbReference type="InterPro" id="IPR041677">
    <property type="entry name" value="DNA2/NAM7_AAA_11"/>
</dbReference>
<feature type="domain" description="DNA2/NAM7 helicase-like C-terminal" evidence="7">
    <location>
        <begin position="1420"/>
        <end position="1498"/>
    </location>
</feature>
<evidence type="ECO:0000256" key="2">
    <source>
        <dbReference type="ARBA" id="ARBA00022801"/>
    </source>
</evidence>
<evidence type="ECO:0000259" key="6">
    <source>
        <dbReference type="Pfam" id="PF13086"/>
    </source>
</evidence>
<dbReference type="EnsemblPlants" id="ORUFI04G24620.1">
    <property type="protein sequence ID" value="ORUFI04G24620.1"/>
    <property type="gene ID" value="ORUFI04G24620"/>
</dbReference>
<feature type="domain" description="DNA2/NAM7 helicase helicase" evidence="6">
    <location>
        <begin position="252"/>
        <end position="612"/>
    </location>
</feature>
<feature type="domain" description="DUF6469" evidence="8">
    <location>
        <begin position="1718"/>
        <end position="1818"/>
    </location>
</feature>
<feature type="domain" description="DNA2/NAM7 helicase-like C-terminal" evidence="7">
    <location>
        <begin position="2345"/>
        <end position="2469"/>
    </location>
</feature>
<dbReference type="Gramene" id="ORUFI04G24620.1">
    <property type="protein sequence ID" value="ORUFI04G24620.1"/>
    <property type="gene ID" value="ORUFI04G24620"/>
</dbReference>
<accession>A0A0E0PD65</accession>
<feature type="domain" description="DUF6469" evidence="8">
    <location>
        <begin position="2772"/>
        <end position="2869"/>
    </location>
</feature>
<dbReference type="CDD" id="cd18808">
    <property type="entry name" value="SF1_C_Upf1"/>
    <property type="match status" value="4"/>
</dbReference>
<dbReference type="InterPro" id="IPR045055">
    <property type="entry name" value="DNA2/NAM7-like"/>
</dbReference>
<dbReference type="GO" id="GO:0005694">
    <property type="term" value="C:chromosome"/>
    <property type="evidence" value="ECO:0007669"/>
    <property type="project" value="UniProtKB-ARBA"/>
</dbReference>
<name>A0A0E0PD65_ORYRU</name>
<evidence type="ECO:0000259" key="8">
    <source>
        <dbReference type="Pfam" id="PF20073"/>
    </source>
</evidence>
<feature type="domain" description="DNA2/NAM7 helicase helicase" evidence="6">
    <location>
        <begin position="3193"/>
        <end position="3278"/>
    </location>
</feature>
<dbReference type="Proteomes" id="UP000008022">
    <property type="component" value="Unassembled WGS sequence"/>
</dbReference>
<dbReference type="GO" id="GO:0016787">
    <property type="term" value="F:hydrolase activity"/>
    <property type="evidence" value="ECO:0007669"/>
    <property type="project" value="UniProtKB-KW"/>
</dbReference>
<organism evidence="9 10">
    <name type="scientific">Oryza rufipogon</name>
    <name type="common">Brownbeard rice</name>
    <name type="synonym">Asian wild rice</name>
    <dbReference type="NCBI Taxonomy" id="4529"/>
    <lineage>
        <taxon>Eukaryota</taxon>
        <taxon>Viridiplantae</taxon>
        <taxon>Streptophyta</taxon>
        <taxon>Embryophyta</taxon>
        <taxon>Tracheophyta</taxon>
        <taxon>Spermatophyta</taxon>
        <taxon>Magnoliopsida</taxon>
        <taxon>Liliopsida</taxon>
        <taxon>Poales</taxon>
        <taxon>Poaceae</taxon>
        <taxon>BOP clade</taxon>
        <taxon>Oryzoideae</taxon>
        <taxon>Oryzeae</taxon>
        <taxon>Oryzinae</taxon>
        <taxon>Oryza</taxon>
    </lineage>
</organism>
<dbReference type="InterPro" id="IPR027417">
    <property type="entry name" value="P-loop_NTPase"/>
</dbReference>
<feature type="domain" description="DNA2/NAM7 helicase helicase" evidence="6">
    <location>
        <begin position="1067"/>
        <end position="1412"/>
    </location>
</feature>
<dbReference type="Pfam" id="PF20073">
    <property type="entry name" value="DUF6469"/>
    <property type="match status" value="3"/>
</dbReference>
<dbReference type="HOGENOM" id="CLU_000294_0_0_1"/>
<dbReference type="PANTHER" id="PTHR10887:SF461">
    <property type="entry name" value="OS04G0582000 PROTEIN"/>
    <property type="match status" value="1"/>
</dbReference>
<dbReference type="InterPro" id="IPR045529">
    <property type="entry name" value="DUF6469"/>
</dbReference>
<dbReference type="PANTHER" id="PTHR10887">
    <property type="entry name" value="DNA2/NAM7 HELICASE FAMILY"/>
    <property type="match status" value="1"/>
</dbReference>
<evidence type="ECO:0000256" key="4">
    <source>
        <dbReference type="ARBA" id="ARBA00022840"/>
    </source>
</evidence>
<evidence type="ECO:0000313" key="10">
    <source>
        <dbReference type="Proteomes" id="UP000008022"/>
    </source>
</evidence>
<dbReference type="Gene3D" id="3.40.50.300">
    <property type="entry name" value="P-loop containing nucleotide triphosphate hydrolases"/>
    <property type="match status" value="8"/>
</dbReference>
<keyword evidence="2" id="KW-0378">Hydrolase</keyword>
<sequence>MVKKGGRAREGNKKPDDDDLVNTIFSWTLEDVMNQNLFADKVPSISFVFSIRLVNAIPDRFSGLKSYLDSFRALLLEEIRAEMSSNLETLPNNSSSTKHIQSLVRVPTGLRQCPLYRVTISDQRGACAPCIGDIVVLTDTVPRRPSDLASNGRSCCLAHVKDVVNRRTFLIRAAKKIGDADSYAFAASLLAFIPYARIWRCLDYDYALKINPPLVMAVAGVALTTSLAGSSSFHRANGGTDEITSRLPAFGLNDSQAGAIQSCVSAVQGNGASTTSGRFSLIWGPPGTGKTKTISVLLLMLMTTATSQSRYRVLTCAPTNTAISQVASRLLALSKQHSAAAAGGLCHGDLLLFGNKDRMGIDGDLKEVFLDNRVKILQKCFSPESGWRHGLSSLQVFLSFPLALRCQYIQACIALKDGTALPESSFVRSKFHDICQKLSRCFQTILSHVPKSVILEKNYNNIILLTTMLENFRKLLSKNSAAGDEVLVGIFMKEKKPDGSDGGVVHSDLVRNLRQSMTQILGVISTLLRGLQLPATTSPFKIKKFCLRSASLIFCTVSGSAKLYEQKMDLLLIDEAAQLKECESLIPLQVSGLKHAVLIGDECQLPATVKSKAADGALLGRSLFERLTLLGHQKHLLNMQYRMHPSISIFPNFSFYDKKILDGPNVTHVRHERSFLQGAMFGPYSFINIENGREDPGRSKRNMAEVAAIKKILHNLCKACVGTGEGVSVGIICPYAAQVEAIQSGIDANALRPLDVRVNSVDGFQGSEEDIIILSTVRHCLWILGDAATLLGSGSVWGELVRDAVDRRCFYDWDDGGAGLLGVARRGHEDELDDAVEFATAFDTFADEAGCRMKRIPSTFSDLKSYLESYTSPLLEEMRTEMSSSLEAISTMPSTKISWIEQKKNNKVYDIVFDADSQNSKACNRPESYVPSVGDIIILSDVKPEHISDITRNGRPYIVAFVTEGGDEDDDSPPVKYVIISSGKIDSEDGKCQDRKEIKLFAAYLLNIVTYIRIWRCLDYNTAVRRNQSLIQEMVHYPLVADIVQKQKKDHSIDSMEIWSKLSTMDLNNSQNDAILNCISSMHSNNSSSSFSLIWGPPGTGKTKTISVLLWLMREMDHGTLTCAPTNLAVKQVASRFLKVIKESSDRACLGDVLLCGNKQRMCVDGNLKKIYLHDRVRTLLGCFVPMTGWRHRLSSLSDLFENGYSQYQKYLEDQKEGDSLTFYSYTRKRFNATYPELRRCFQEVLFHVPKSTILEVNYNNIISLLELLEDFNKKFMNKNIEDEVKGIFLYNDDQSDSSVSSLTKFSKTAISLGKIRIRCLELLNMLLSSLKLPITSSKRTIREFCMESASIVFCTVSSSSKISNKKLQLLVVDEAAQLKECEGLIPLRLPTLKHAILIGDECQLPATVKSKVCEDASFGRSLFERLSSLGHEKHLLNMQYRMHPSISIFPNISFYDRKLLDAPNVKQKEHRKKYLPGLMFGPYSFFNIEDAHSKTKNKVTVGVICPYTAQVLAIQQKLGKMKFDPVIVKINSVDGFQGGEEDIIILSTVRYCLWILGNATTLSRSGSIWADLVRDAKDRQCFFNANSDKDISRVLAKHKIETNKVKDRKSTPFKVQVPSRSGMKDESPSTSTGIGGFPGDTEENVEDITVKRIPDTFSSLESYLDSFTCPLIEEVHADVFSSLDVYAHANFIEVVRMEKLDNEKFIFGFEVKEPSKDEKSRETYDPTEGDIIVVSTQKPKHVSDLTQNKASYVLGSVLKCGDDEDFPTDCCIVQLSSSIPVEADPETKMPKGAIFAVFLINMKTYNRIWKCLRLGANDGNLANLQNKSSTNMVNLVWQYKPKVVEDNSSQVSQCLKHGSMDFLGLEKLNLNASQLNAVADCVSVMENQLSSLKLIWGPPGTGKTKTISTILWAMLIKGRKTLTCAPTNTAILEVASRIVRLVRGCSDGSACFLSDIVLFGNKKRMKIDDGHELSVIFLDSRAERLLPCFVPNTGWRHCLCSLIDLLENSVTKYKYYIEDVLEKRKDIEKETAEKDKGENVPWRMQFGNGSCEKKCGRPEDKEEPSRLLPFKDYLKDGYNNLSQNLSYCIEILYNNHPRNSGTERSFQCMLELLELIKILHGMINCYKGNADIWSDELLETMIEEDSDPVLWSEQLVSVQTSTCIKSKFRLARLLCVQELKYLVKNLELPNCYSIQPIKLYLLQRTKCILCTVSSSFRLYNVPMDVSPSGICGPFKQPEKANLLEMLIVDEAAQLKECETLIPLQLPGITQAVFIGDEYQLPALVKSKIADNACFGRSVFERLSLLGYSKHLLNVQYRMHPEISRFPVATFYDGKISDGSNVTNGGHETTEKNGRSLKNTIEVATVLRIVQRLFKEAVSTQSKLSVGVVSPYNAQVRAIQEKVGKSYNMYDGFSVKVKSVDGFQGAEEDIIIISTVRSNGAGSVGFLTNLQRTNVALTRAKHCLWIVGNGTTLSNSKSIWQKIIKDAQDRGCFFDANDDKDLSNAIIKAIIEHDDAENLSKMDSMHISRPRNQGQTTVHEKSEACKIQLVWTLGISYGVGVKLSVARVCRRKKTMCVTDDSPVAPPAAVLPRRGRPSGAGMLARPRTPAMAASRSAALPPAVFACTGEKEGSKMSARNKSRRQKQVKKSECVDAIQSVVNYWEKLKKRDSSLSKFALSYLVRQIFSWSIEDVFNKELFKQKVKRIPETFTSSSNYFNSFTYPLLEETHADVFSSLDGYSHQNFISVTRMKELLHDDESTFFCFEVANPAKDEKSKETYAPCEGDIIVLTSRKPKQVSDLTRNTTSYILGSIVKGGEDDDDLPDNCFIARLSSVLPVETDSSTNEPKEPLFAVILINMKTYDRIWDCLHKGNSHIVDTVWRYKSKEVDEAMSSSSQLSQRFAARSAVDLNLEKYMLNNSQLNAVADCVLVSEKISSPIKLIWGPPGTGHRTLTCAPTNTAVLEVASRIVKLVHESPASSGQYLSNIVLFGNKKRMKIGEDHDLSVVFLSSRTERLSQCFESMKGWNHCLCSLIDFLEIPVTKKYKWYTVQMKMKGPNSVVLPLKEFVKDKCNELLEDFYYFMEILCTDFPRNSTMRQSFQYMNEVVEPLNILHALINVNDDNDDNLWFDDLLNGKGHGDSDPLKWPDLLASVHTDVCNKSKIRKARLLCVQILRYLKINLKLPDWDRLSLSDDDRKREIRVYLLQRTKCILCTVSSSYVLHNVSMDDRSECLKPLELLVVDEAAQLKECETLIPMQLPGIKQAVFIGDECQLPALVKSKISDNADFGRSVFERLSSLGYNKHLLNIQYRMQPEISKFPVASFYDGKISDGPNVVSKNYKRNILPGKMFGPYSFINVDGGHETTEKHGRSLKNTIEVAAVLWIVRRLFEESVFLGSKLTVGVVSPYNAQVKSVDGFQGAEEDVIIISTVRSNRAGSVGFLTNLQRTNVALTRAKHCLWIVGNGTTLSNSRSVWQKVVNDAKHRGCFFEASEDKHLSNAIVNAVIELDDAENLVKMDSLQITNPRFQRAGPSVLCQCVAAVVYLCSG</sequence>
<feature type="domain" description="DNA2/NAM7 helicase-like C-terminal" evidence="7">
    <location>
        <begin position="2296"/>
        <end position="2344"/>
    </location>
</feature>